<evidence type="ECO:0000313" key="3">
    <source>
        <dbReference type="Proteomes" id="UP000190065"/>
    </source>
</evidence>
<dbReference type="RefSeq" id="WP_025070005.1">
    <property type="nucleotide sequence ID" value="NZ_FUXK01000006.1"/>
</dbReference>
<dbReference type="InterPro" id="IPR010502">
    <property type="entry name" value="Carb-bd_dom_fam9"/>
</dbReference>
<sequence length="217" mass="24528">MKELQVPEIACFKAEAEAIPALFKSEHVPYQLIATANWHATYPYQPEVRFAIAHNNHAIFLHFCVQEDHVRAVVDADGGHVWEDSCCEFFVSPDEKAGYYNLETNCIGRALLCHGTGREGRKPAPNNVMQAIQRWTSLGTAPFSAREGSTAWQLALVIPTTSFFDDNITELSGRTMRANFYKCGDKTLQPHFLSWSPIHSEKPDFHRPEDFGVINFL</sequence>
<feature type="domain" description="Carbohydrate-binding" evidence="1">
    <location>
        <begin position="18"/>
        <end position="216"/>
    </location>
</feature>
<dbReference type="GO" id="GO:0016052">
    <property type="term" value="P:carbohydrate catabolic process"/>
    <property type="evidence" value="ECO:0007669"/>
    <property type="project" value="InterPro"/>
</dbReference>
<organism evidence="2 3">
    <name type="scientific">Segatella oulorum</name>
    <dbReference type="NCBI Taxonomy" id="28136"/>
    <lineage>
        <taxon>Bacteria</taxon>
        <taxon>Pseudomonadati</taxon>
        <taxon>Bacteroidota</taxon>
        <taxon>Bacteroidia</taxon>
        <taxon>Bacteroidales</taxon>
        <taxon>Prevotellaceae</taxon>
        <taxon>Segatella</taxon>
    </lineage>
</organism>
<dbReference type="Gene3D" id="2.60.40.1190">
    <property type="match status" value="1"/>
</dbReference>
<dbReference type="AlphaFoldDB" id="A0A1T4MEN7"/>
<accession>A0A1T4MEN7</accession>
<protein>
    <submittedName>
        <fullName evidence="2">Carbohydrate-binding family 9</fullName>
    </submittedName>
</protein>
<dbReference type="EMBL" id="FUXK01000006">
    <property type="protein sequence ID" value="SJZ65316.1"/>
    <property type="molecule type" value="Genomic_DNA"/>
</dbReference>
<evidence type="ECO:0000313" key="2">
    <source>
        <dbReference type="EMBL" id="SJZ65316.1"/>
    </source>
</evidence>
<proteinExistence type="predicted"/>
<evidence type="ECO:0000259" key="1">
    <source>
        <dbReference type="Pfam" id="PF16011"/>
    </source>
</evidence>
<dbReference type="Pfam" id="PF16011">
    <property type="entry name" value="CBM9_2"/>
    <property type="match status" value="1"/>
</dbReference>
<dbReference type="eggNOG" id="COG3706">
    <property type="taxonomic scope" value="Bacteria"/>
</dbReference>
<name>A0A1T4MEN7_9BACT</name>
<dbReference type="CDD" id="cd09620">
    <property type="entry name" value="CBM9_like_3"/>
    <property type="match status" value="1"/>
</dbReference>
<dbReference type="Proteomes" id="UP000190065">
    <property type="component" value="Unassembled WGS sequence"/>
</dbReference>
<dbReference type="GO" id="GO:0030246">
    <property type="term" value="F:carbohydrate binding"/>
    <property type="evidence" value="ECO:0007669"/>
    <property type="project" value="InterPro"/>
</dbReference>
<dbReference type="SUPFAM" id="SSF49344">
    <property type="entry name" value="CBD9-like"/>
    <property type="match status" value="1"/>
</dbReference>
<reference evidence="2 3" key="1">
    <citation type="submission" date="2017-02" db="EMBL/GenBank/DDBJ databases">
        <authorList>
            <person name="Peterson S.W."/>
        </authorList>
    </citation>
    <scope>NUCLEOTIDE SEQUENCE [LARGE SCALE GENOMIC DNA]</scope>
    <source>
        <strain evidence="2 3">ATCC 43324</strain>
    </source>
</reference>
<dbReference type="GO" id="GO:0004553">
    <property type="term" value="F:hydrolase activity, hydrolyzing O-glycosyl compounds"/>
    <property type="evidence" value="ECO:0007669"/>
    <property type="project" value="InterPro"/>
</dbReference>
<gene>
    <name evidence="2" type="ORF">SAMN02745202_00722</name>
</gene>
<dbReference type="STRING" id="28136.SAMN02745202_00722"/>